<evidence type="ECO:0000313" key="16">
    <source>
        <dbReference type="Proteomes" id="UP000040576"/>
    </source>
</evidence>
<dbReference type="NCBIfam" id="TIGR01311">
    <property type="entry name" value="glycerol_kin"/>
    <property type="match status" value="1"/>
</dbReference>
<comment type="pathway">
    <text evidence="1 11">Polyol metabolism; glycerol degradation via glycerol kinase pathway; sn-glycerol 3-phosphate from glycerol: step 1/1.</text>
</comment>
<dbReference type="EMBL" id="CCRF01000092">
    <property type="protein sequence ID" value="CEE02900.1"/>
    <property type="molecule type" value="Genomic_DNA"/>
</dbReference>
<dbReference type="Proteomes" id="UP000040576">
    <property type="component" value="Unassembled WGS sequence"/>
</dbReference>
<reference evidence="15 16" key="1">
    <citation type="submission" date="2014-07" db="EMBL/GenBank/DDBJ databases">
        <authorList>
            <person name="Wibberg Daniel"/>
        </authorList>
    </citation>
    <scope>NUCLEOTIDE SEQUENCE [LARGE SCALE GENOMIC DNA]</scope>
</reference>
<evidence type="ECO:0000313" key="15">
    <source>
        <dbReference type="EMBL" id="CEE02900.1"/>
    </source>
</evidence>
<comment type="PTM">
    <text evidence="11">The phosphoenolpyruvate-dependent sugar phosphotransferase system (PTS), including enzyme I, and histidine-containing protein (HPr) are required for the phosphorylation, which leads to the activation of the enzyme.</text>
</comment>
<feature type="binding site" evidence="11">
    <location>
        <position position="410"/>
    </location>
    <ligand>
        <name>ADP</name>
        <dbReference type="ChEBI" id="CHEBI:456216"/>
    </ligand>
</feature>
<name>A0A090J4T7_9BACI</name>
<feature type="binding site" evidence="11">
    <location>
        <position position="82"/>
    </location>
    <ligand>
        <name>sn-glycerol 3-phosphate</name>
        <dbReference type="ChEBI" id="CHEBI:57597"/>
    </ligand>
</feature>
<feature type="binding site" evidence="11">
    <location>
        <position position="313"/>
    </location>
    <ligand>
        <name>ATP</name>
        <dbReference type="ChEBI" id="CHEBI:30616"/>
    </ligand>
</feature>
<dbReference type="InterPro" id="IPR000577">
    <property type="entry name" value="Carb_kinase_FGGY"/>
</dbReference>
<feature type="binding site" evidence="11">
    <location>
        <position position="12"/>
    </location>
    <ligand>
        <name>sn-glycerol 3-phosphate</name>
        <dbReference type="ChEBI" id="CHEBI:57597"/>
    </ligand>
</feature>
<dbReference type="PROSITE" id="PS00445">
    <property type="entry name" value="FGGY_KINASES_2"/>
    <property type="match status" value="1"/>
</dbReference>
<keyword evidence="4 11" id="KW-0547">Nucleotide-binding</keyword>
<dbReference type="InterPro" id="IPR018485">
    <property type="entry name" value="FGGY_C"/>
</dbReference>
<dbReference type="HAMAP" id="MF_00186">
    <property type="entry name" value="Glycerol_kin"/>
    <property type="match status" value="1"/>
</dbReference>
<comment type="catalytic activity">
    <reaction evidence="8 11">
        <text>glycerol + ATP = sn-glycerol 3-phosphate + ADP + H(+)</text>
        <dbReference type="Rhea" id="RHEA:21644"/>
        <dbReference type="ChEBI" id="CHEBI:15378"/>
        <dbReference type="ChEBI" id="CHEBI:17754"/>
        <dbReference type="ChEBI" id="CHEBI:30616"/>
        <dbReference type="ChEBI" id="CHEBI:57597"/>
        <dbReference type="ChEBI" id="CHEBI:456216"/>
        <dbReference type="EC" id="2.7.1.30"/>
    </reaction>
</comment>
<dbReference type="PROSITE" id="PS00933">
    <property type="entry name" value="FGGY_KINASES_1"/>
    <property type="match status" value="1"/>
</dbReference>
<dbReference type="EC" id="2.7.1.30" evidence="11"/>
<gene>
    <name evidence="11 15" type="primary">glpK</name>
    <name evidence="15" type="ORF">BT1A1_3114</name>
</gene>
<dbReference type="GO" id="GO:0019563">
    <property type="term" value="P:glycerol catabolic process"/>
    <property type="evidence" value="ECO:0007669"/>
    <property type="project" value="UniProtKB-UniRule"/>
</dbReference>
<feature type="binding site" evidence="11">
    <location>
        <position position="244"/>
    </location>
    <ligand>
        <name>sn-glycerol 3-phosphate</name>
        <dbReference type="ChEBI" id="CHEBI:57597"/>
    </ligand>
</feature>
<evidence type="ECO:0000256" key="7">
    <source>
        <dbReference type="ARBA" id="ARBA00022840"/>
    </source>
</evidence>
<feature type="binding site" evidence="11">
    <location>
        <position position="410"/>
    </location>
    <ligand>
        <name>ATP</name>
        <dbReference type="ChEBI" id="CHEBI:30616"/>
    </ligand>
</feature>
<evidence type="ECO:0000256" key="6">
    <source>
        <dbReference type="ARBA" id="ARBA00022798"/>
    </source>
</evidence>
<keyword evidence="5 11" id="KW-0418">Kinase</keyword>
<dbReference type="PANTHER" id="PTHR10196">
    <property type="entry name" value="SUGAR KINASE"/>
    <property type="match status" value="1"/>
</dbReference>
<feature type="binding site" evidence="11">
    <location>
        <position position="245"/>
    </location>
    <ligand>
        <name>glycerol</name>
        <dbReference type="ChEBI" id="CHEBI:17754"/>
    </ligand>
</feature>
<feature type="binding site" evidence="11">
    <location>
        <position position="82"/>
    </location>
    <ligand>
        <name>glycerol</name>
        <dbReference type="ChEBI" id="CHEBI:17754"/>
    </ligand>
</feature>
<evidence type="ECO:0000259" key="13">
    <source>
        <dbReference type="Pfam" id="PF00370"/>
    </source>
</evidence>
<comment type="function">
    <text evidence="9 11">Key enzyme in the regulation of glycerol uptake and metabolism. Catalyzes the phosphorylation of glycerol to yield sn-glycerol 3-phosphate.</text>
</comment>
<keyword evidence="6 11" id="KW-0319">Glycerol metabolism</keyword>
<dbReference type="InterPro" id="IPR018484">
    <property type="entry name" value="FGGY_N"/>
</dbReference>
<keyword evidence="3 11" id="KW-0808">Transferase</keyword>
<dbReference type="GO" id="GO:0005829">
    <property type="term" value="C:cytosol"/>
    <property type="evidence" value="ECO:0007669"/>
    <property type="project" value="UniProtKB-ARBA"/>
</dbReference>
<keyword evidence="16" id="KW-1185">Reference proteome</keyword>
<evidence type="ECO:0000256" key="5">
    <source>
        <dbReference type="ARBA" id="ARBA00022777"/>
    </source>
</evidence>
<feature type="binding site" evidence="11">
    <location>
        <position position="12"/>
    </location>
    <ligand>
        <name>ADP</name>
        <dbReference type="ChEBI" id="CHEBI:456216"/>
    </ligand>
</feature>
<comment type="activity regulation">
    <text evidence="11">Activated by phosphorylation and inhibited by fructose 1,6-bisphosphate (FBP).</text>
</comment>
<dbReference type="GO" id="GO:0006072">
    <property type="term" value="P:glycerol-3-phosphate metabolic process"/>
    <property type="evidence" value="ECO:0007669"/>
    <property type="project" value="InterPro"/>
</dbReference>
<comment type="similarity">
    <text evidence="2 11 12">Belongs to the FGGY kinase family.</text>
</comment>
<evidence type="ECO:0000256" key="4">
    <source>
        <dbReference type="ARBA" id="ARBA00022741"/>
    </source>
</evidence>
<dbReference type="CDD" id="cd07786">
    <property type="entry name" value="FGGY_EcGK_like"/>
    <property type="match status" value="1"/>
</dbReference>
<feature type="binding site" evidence="11">
    <location>
        <position position="309"/>
    </location>
    <ligand>
        <name>ADP</name>
        <dbReference type="ChEBI" id="CHEBI:456216"/>
    </ligand>
</feature>
<organism evidence="15 16">
    <name type="scientific">Caldibacillus thermoamylovorans</name>
    <dbReference type="NCBI Taxonomy" id="35841"/>
    <lineage>
        <taxon>Bacteria</taxon>
        <taxon>Bacillati</taxon>
        <taxon>Bacillota</taxon>
        <taxon>Bacilli</taxon>
        <taxon>Bacillales</taxon>
        <taxon>Bacillaceae</taxon>
        <taxon>Caldibacillus</taxon>
    </lineage>
</organism>
<feature type="binding site" evidence="11">
    <location>
        <position position="134"/>
    </location>
    <ligand>
        <name>glycerol</name>
        <dbReference type="ChEBI" id="CHEBI:17754"/>
    </ligand>
</feature>
<feature type="binding site" evidence="11">
    <location>
        <position position="266"/>
    </location>
    <ligand>
        <name>ADP</name>
        <dbReference type="ChEBI" id="CHEBI:456216"/>
    </ligand>
</feature>
<proteinExistence type="inferred from homology"/>
<feature type="binding site" evidence="11">
    <location>
        <position position="83"/>
    </location>
    <ligand>
        <name>sn-glycerol 3-phosphate</name>
        <dbReference type="ChEBI" id="CHEBI:57597"/>
    </ligand>
</feature>
<dbReference type="InterPro" id="IPR018483">
    <property type="entry name" value="Carb_kinase_FGGY_CS"/>
</dbReference>
<sequence length="496" mass="55181">MENFILAIDQGTTSTRAILFNKKGEIVHVAQQEFTQIFPQPGWVEHNANEIWGSVLAVMATVLAEVNVKPEQIAGIGITNQRETAVVWDKETGNPIYNAIVWQSRQTAQICEELKAQGYDQLFREKTGLLIDAYFSGTKVKWILDHVEGAREKAEQGKLLFGTIDTWLIWKLSGGRAHVTDYTNASRTLMYNIYELKWDDELLDILGVPKSMLPEVRPSSEIYANTIDYHFFGHQVPIAGVAGDQQAALFGQACYQEGMAKNTYGTGCFMLMNTGEKAVKSEHGLLTTIAWGLDGKVEYALEGSIFVAGSAIQWLRDGLRMFKEAKDSEAYAARVSSTDGVYMVPAFVGLGTPYWDSDVRGAVFGLTRGTSKEHFIRATLESLAYQTRDVLSAMEQDSGIALKTLRVDGGAVQNNFLMQFQSDILNVPVERPIVSETTALGAAYLAGLAVGYWESQEEIAKQWVIDKKFEPEMSDSEREKLYEGWKKAVHAAMAFK</sequence>
<feature type="binding site" evidence="11">
    <location>
        <position position="83"/>
    </location>
    <ligand>
        <name>glycerol</name>
        <dbReference type="ChEBI" id="CHEBI:17754"/>
    </ligand>
</feature>
<dbReference type="InterPro" id="IPR005999">
    <property type="entry name" value="Glycerol_kin"/>
</dbReference>
<accession>A0A090J4T7</accession>
<evidence type="ECO:0000256" key="12">
    <source>
        <dbReference type="RuleBase" id="RU003733"/>
    </source>
</evidence>
<dbReference type="UniPathway" id="UPA00618">
    <property type="reaction ID" value="UER00672"/>
</dbReference>
<feature type="domain" description="Carbohydrate kinase FGGY C-terminal" evidence="14">
    <location>
        <begin position="261"/>
        <end position="449"/>
    </location>
</feature>
<dbReference type="NCBIfam" id="NF000756">
    <property type="entry name" value="PRK00047.1"/>
    <property type="match status" value="1"/>
</dbReference>
<evidence type="ECO:0000256" key="11">
    <source>
        <dbReference type="HAMAP-Rule" id="MF_00186"/>
    </source>
</evidence>
<dbReference type="FunFam" id="3.30.420.40:FF:000007">
    <property type="entry name" value="Glycerol kinase"/>
    <property type="match status" value="1"/>
</dbReference>
<feature type="binding site" evidence="11">
    <location>
        <position position="12"/>
    </location>
    <ligand>
        <name>ATP</name>
        <dbReference type="ChEBI" id="CHEBI:30616"/>
    </ligand>
</feature>
<dbReference type="Pfam" id="PF00370">
    <property type="entry name" value="FGGY_N"/>
    <property type="match status" value="1"/>
</dbReference>
<evidence type="ECO:0000256" key="3">
    <source>
        <dbReference type="ARBA" id="ARBA00022679"/>
    </source>
</evidence>
<dbReference type="FunFam" id="3.30.420.40:FF:000008">
    <property type="entry name" value="Glycerol kinase"/>
    <property type="match status" value="1"/>
</dbReference>
<feature type="domain" description="Carbohydrate kinase FGGY N-terminal" evidence="13">
    <location>
        <begin position="5"/>
        <end position="251"/>
    </location>
</feature>
<dbReference type="Pfam" id="PF02782">
    <property type="entry name" value="FGGY_C"/>
    <property type="match status" value="1"/>
</dbReference>
<evidence type="ECO:0000256" key="2">
    <source>
        <dbReference type="ARBA" id="ARBA00009156"/>
    </source>
</evidence>
<feature type="binding site" evidence="11">
    <location>
        <position position="16"/>
    </location>
    <ligand>
        <name>ADP</name>
        <dbReference type="ChEBI" id="CHEBI:456216"/>
    </ligand>
</feature>
<dbReference type="GO" id="GO:0004370">
    <property type="term" value="F:glycerol kinase activity"/>
    <property type="evidence" value="ECO:0007669"/>
    <property type="project" value="UniProtKB-UniRule"/>
</dbReference>
<feature type="binding site" evidence="11">
    <location>
        <position position="266"/>
    </location>
    <ligand>
        <name>ATP</name>
        <dbReference type="ChEBI" id="CHEBI:30616"/>
    </ligand>
</feature>
<dbReference type="Gene3D" id="3.30.420.40">
    <property type="match status" value="2"/>
</dbReference>
<feature type="binding site" evidence="11">
    <location>
        <position position="309"/>
    </location>
    <ligand>
        <name>ATP</name>
        <dbReference type="ChEBI" id="CHEBI:30616"/>
    </ligand>
</feature>
<keyword evidence="7 11" id="KW-0067">ATP-binding</keyword>
<evidence type="ECO:0000259" key="14">
    <source>
        <dbReference type="Pfam" id="PF02782"/>
    </source>
</evidence>
<protein>
    <recommendedName>
        <fullName evidence="11">Glycerol kinase</fullName>
        <ecNumber evidence="11">2.7.1.30</ecNumber>
    </recommendedName>
    <alternativeName>
        <fullName evidence="11">ATP:glycerol 3-phosphotransferase</fullName>
    </alternativeName>
    <alternativeName>
        <fullName evidence="11">Glycerokinase</fullName>
        <shortName evidence="11">GK</shortName>
    </alternativeName>
</protein>
<dbReference type="AlphaFoldDB" id="A0A090J4T7"/>
<dbReference type="GO" id="GO:0005524">
    <property type="term" value="F:ATP binding"/>
    <property type="evidence" value="ECO:0007669"/>
    <property type="project" value="UniProtKB-UniRule"/>
</dbReference>
<feature type="binding site" evidence="11">
    <location>
        <position position="13"/>
    </location>
    <ligand>
        <name>ATP</name>
        <dbReference type="ChEBI" id="CHEBI:30616"/>
    </ligand>
</feature>
<feature type="binding site" evidence="11">
    <location>
        <position position="414"/>
    </location>
    <ligand>
        <name>ADP</name>
        <dbReference type="ChEBI" id="CHEBI:456216"/>
    </ligand>
</feature>
<feature type="binding site" evidence="11">
    <location>
        <position position="14"/>
    </location>
    <ligand>
        <name>ATP</name>
        <dbReference type="ChEBI" id="CHEBI:30616"/>
    </ligand>
</feature>
<feature type="binding site" evidence="11">
    <location>
        <position position="134"/>
    </location>
    <ligand>
        <name>sn-glycerol 3-phosphate</name>
        <dbReference type="ChEBI" id="CHEBI:57597"/>
    </ligand>
</feature>
<dbReference type="PANTHER" id="PTHR10196:SF69">
    <property type="entry name" value="GLYCEROL KINASE"/>
    <property type="match status" value="1"/>
</dbReference>
<dbReference type="InterPro" id="IPR043129">
    <property type="entry name" value="ATPase_NBD"/>
</dbReference>
<comment type="subunit">
    <text evidence="10 11">Homotetramer and homodimer (in equilibrium).</text>
</comment>
<keyword evidence="11" id="KW-0597">Phosphoprotein</keyword>
<dbReference type="RefSeq" id="WP_034772872.1">
    <property type="nucleotide sequence ID" value="NZ_CCRF01000092.1"/>
</dbReference>
<feature type="modified residue" description="Phosphohistidine; by HPr" evidence="11">
    <location>
        <position position="230"/>
    </location>
</feature>
<evidence type="ECO:0000256" key="9">
    <source>
        <dbReference type="ARBA" id="ARBA00054633"/>
    </source>
</evidence>
<evidence type="ECO:0000256" key="10">
    <source>
        <dbReference type="ARBA" id="ARBA00063665"/>
    </source>
</evidence>
<evidence type="ECO:0000256" key="1">
    <source>
        <dbReference type="ARBA" id="ARBA00005190"/>
    </source>
</evidence>
<evidence type="ECO:0000256" key="8">
    <source>
        <dbReference type="ARBA" id="ARBA00052101"/>
    </source>
</evidence>
<dbReference type="PIRSF" id="PIRSF000538">
    <property type="entry name" value="GlpK"/>
    <property type="match status" value="1"/>
</dbReference>
<dbReference type="SUPFAM" id="SSF53067">
    <property type="entry name" value="Actin-like ATPase domain"/>
    <property type="match status" value="2"/>
</dbReference>
<feature type="binding site" evidence="11">
    <location>
        <position position="244"/>
    </location>
    <ligand>
        <name>glycerol</name>
        <dbReference type="ChEBI" id="CHEBI:17754"/>
    </ligand>
</feature>